<dbReference type="SUPFAM" id="SSF50022">
    <property type="entry name" value="ISP domain"/>
    <property type="match status" value="1"/>
</dbReference>
<accession>A0A1X9ND70</accession>
<evidence type="ECO:0000256" key="1">
    <source>
        <dbReference type="ARBA" id="ARBA00023002"/>
    </source>
</evidence>
<dbReference type="GO" id="GO:0042128">
    <property type="term" value="P:nitrate assimilation"/>
    <property type="evidence" value="ECO:0007669"/>
    <property type="project" value="UniProtKB-KW"/>
</dbReference>
<keyword evidence="2" id="KW-0534">Nitrate assimilation</keyword>
<keyword evidence="1" id="KW-0560">Oxidoreductase</keyword>
<dbReference type="Pfam" id="PF13806">
    <property type="entry name" value="Rieske_2"/>
    <property type="match status" value="1"/>
</dbReference>
<dbReference type="PANTHER" id="PTHR40562">
    <property type="match status" value="1"/>
</dbReference>
<feature type="domain" description="Rieske-like [2Fe-2S]" evidence="3">
    <location>
        <begin position="5"/>
        <end position="110"/>
    </location>
</feature>
<dbReference type="GO" id="GO:0008942">
    <property type="term" value="F:nitrite reductase [NAD(P)H] activity"/>
    <property type="evidence" value="ECO:0007669"/>
    <property type="project" value="InterPro"/>
</dbReference>
<reference evidence="4 5" key="1">
    <citation type="submission" date="2016-11" db="EMBL/GenBank/DDBJ databases">
        <title>Trade-off between light-utilization and light-protection in marine flavobacteria.</title>
        <authorList>
            <person name="Kumagai Y."/>
        </authorList>
    </citation>
    <scope>NUCLEOTIDE SEQUENCE [LARGE SCALE GENOMIC DNA]</scope>
    <source>
        <strain evidence="4 5">NBRC 107125</strain>
    </source>
</reference>
<dbReference type="STRING" id="716816.BST96_09530"/>
<dbReference type="Gene3D" id="2.102.10.10">
    <property type="entry name" value="Rieske [2Fe-2S] iron-sulphur domain"/>
    <property type="match status" value="1"/>
</dbReference>
<dbReference type="PROSITE" id="PS51300">
    <property type="entry name" value="NIRD"/>
    <property type="match status" value="1"/>
</dbReference>
<dbReference type="RefSeq" id="WP_085758484.1">
    <property type="nucleotide sequence ID" value="NZ_CP019343.1"/>
</dbReference>
<protein>
    <submittedName>
        <fullName evidence="4">Nitrite reductase (NAD(P)H) small subunit</fullName>
    </submittedName>
</protein>
<sequence>MSESNWKEICHIDAIVPNAGRCALVEGEQVAIFRIQKSGNDELYAINNHDPFSKANVLSRGIIGSLSDRVVVASPIYKQHFCLATGECLEDEATQLKTYRVRVENNMVQLSA</sequence>
<dbReference type="OrthoDB" id="516687at2"/>
<evidence type="ECO:0000256" key="2">
    <source>
        <dbReference type="ARBA" id="ARBA00023063"/>
    </source>
</evidence>
<name>A0A1X9ND70_9GAMM</name>
<keyword evidence="5" id="KW-1185">Reference proteome</keyword>
<dbReference type="GO" id="GO:0051537">
    <property type="term" value="F:2 iron, 2 sulfur cluster binding"/>
    <property type="evidence" value="ECO:0007669"/>
    <property type="project" value="InterPro"/>
</dbReference>
<organism evidence="4 5">
    <name type="scientific">Oceanicoccus sagamiensis</name>
    <dbReference type="NCBI Taxonomy" id="716816"/>
    <lineage>
        <taxon>Bacteria</taxon>
        <taxon>Pseudomonadati</taxon>
        <taxon>Pseudomonadota</taxon>
        <taxon>Gammaproteobacteria</taxon>
        <taxon>Cellvibrionales</taxon>
        <taxon>Spongiibacteraceae</taxon>
        <taxon>Oceanicoccus</taxon>
    </lineage>
</organism>
<evidence type="ECO:0000313" key="4">
    <source>
        <dbReference type="EMBL" id="ARN74342.1"/>
    </source>
</evidence>
<dbReference type="KEGG" id="osg:BST96_09530"/>
<dbReference type="Proteomes" id="UP000193450">
    <property type="component" value="Chromosome"/>
</dbReference>
<proteinExistence type="predicted"/>
<dbReference type="InterPro" id="IPR017881">
    <property type="entry name" value="NirD"/>
</dbReference>
<dbReference type="InterPro" id="IPR012748">
    <property type="entry name" value="Rieske-like_NirD"/>
</dbReference>
<dbReference type="CDD" id="cd03529">
    <property type="entry name" value="Rieske_NirD"/>
    <property type="match status" value="1"/>
</dbReference>
<evidence type="ECO:0000259" key="3">
    <source>
        <dbReference type="Pfam" id="PF13806"/>
    </source>
</evidence>
<evidence type="ECO:0000313" key="5">
    <source>
        <dbReference type="Proteomes" id="UP000193450"/>
    </source>
</evidence>
<dbReference type="NCBIfam" id="TIGR02378">
    <property type="entry name" value="nirD_assim_sml"/>
    <property type="match status" value="1"/>
</dbReference>
<dbReference type="PANTHER" id="PTHR40562:SF1">
    <property type="entry name" value="NITRITE REDUCTASE (NADH) SMALL SUBUNIT"/>
    <property type="match status" value="1"/>
</dbReference>
<dbReference type="EMBL" id="CP019343">
    <property type="protein sequence ID" value="ARN74342.1"/>
    <property type="molecule type" value="Genomic_DNA"/>
</dbReference>
<dbReference type="InterPro" id="IPR036922">
    <property type="entry name" value="Rieske_2Fe-2S_sf"/>
</dbReference>
<dbReference type="AlphaFoldDB" id="A0A1X9ND70"/>
<gene>
    <name evidence="4" type="ORF">BST96_09530</name>
</gene>